<evidence type="ECO:0000313" key="2">
    <source>
        <dbReference type="EMBL" id="OAP86139.1"/>
    </source>
</evidence>
<evidence type="ECO:0000313" key="3">
    <source>
        <dbReference type="Proteomes" id="UP000078368"/>
    </source>
</evidence>
<reference evidence="2 3" key="1">
    <citation type="submission" date="2016-04" db="EMBL/GenBank/DDBJ databases">
        <title>Peptidophaga gingivicola gen. nov., sp. nov., isolated from human subgingival plaque.</title>
        <authorList>
            <person name="Beall C.J."/>
            <person name="Mokrzan E.M."/>
            <person name="Griffen A.L."/>
            <person name="Leys E.J."/>
        </authorList>
    </citation>
    <scope>NUCLEOTIDE SEQUENCE [LARGE SCALE GENOMIC DNA]</scope>
    <source>
        <strain evidence="2 3">BA112</strain>
    </source>
</reference>
<dbReference type="Proteomes" id="UP000078368">
    <property type="component" value="Unassembled WGS sequence"/>
</dbReference>
<keyword evidence="1" id="KW-0812">Transmembrane</keyword>
<feature type="transmembrane region" description="Helical" evidence="1">
    <location>
        <begin position="6"/>
        <end position="22"/>
    </location>
</feature>
<sequence length="77" mass="8760">MPVVIMVIVVAIFVGILGFAYERQKSDERRQWAENRGFDFTESDRDLGRQTGRLFRIGGATARDVLRIPTRAGEALY</sequence>
<evidence type="ECO:0000256" key="1">
    <source>
        <dbReference type="SAM" id="Phobius"/>
    </source>
</evidence>
<protein>
    <submittedName>
        <fullName evidence="2">Uncharacterized protein</fullName>
    </submittedName>
</protein>
<proteinExistence type="predicted"/>
<gene>
    <name evidence="2" type="ORF">A4H34_02895</name>
</gene>
<organism evidence="2 3">
    <name type="scientific">Peptidiphaga gingivicola</name>
    <dbReference type="NCBI Taxonomy" id="2741497"/>
    <lineage>
        <taxon>Bacteria</taxon>
        <taxon>Bacillati</taxon>
        <taxon>Actinomycetota</taxon>
        <taxon>Actinomycetes</taxon>
        <taxon>Actinomycetales</taxon>
        <taxon>Actinomycetaceae</taxon>
        <taxon>Peptidiphaga</taxon>
    </lineage>
</organism>
<comment type="caution">
    <text evidence="2">The sequence shown here is derived from an EMBL/GenBank/DDBJ whole genome shotgun (WGS) entry which is preliminary data.</text>
</comment>
<keyword evidence="3" id="KW-1185">Reference proteome</keyword>
<dbReference type="EMBL" id="LVZK01000001">
    <property type="protein sequence ID" value="OAP86139.1"/>
    <property type="molecule type" value="Genomic_DNA"/>
</dbReference>
<accession>A0A179B432</accession>
<name>A0A179B432_9ACTO</name>
<keyword evidence="1" id="KW-1133">Transmembrane helix</keyword>
<dbReference type="AlphaFoldDB" id="A0A179B432"/>
<keyword evidence="1" id="KW-0472">Membrane</keyword>
<dbReference type="STRING" id="1823756.A4H34_02895"/>